<feature type="compositionally biased region" description="Basic and acidic residues" evidence="3">
    <location>
        <begin position="975"/>
        <end position="987"/>
    </location>
</feature>
<evidence type="ECO:0000256" key="3">
    <source>
        <dbReference type="SAM" id="MobiDB-lite"/>
    </source>
</evidence>
<organism evidence="5">
    <name type="scientific">Culex tarsalis</name>
    <name type="common">Encephalitis mosquito</name>
    <dbReference type="NCBI Taxonomy" id="7177"/>
    <lineage>
        <taxon>Eukaryota</taxon>
        <taxon>Metazoa</taxon>
        <taxon>Ecdysozoa</taxon>
        <taxon>Arthropoda</taxon>
        <taxon>Hexapoda</taxon>
        <taxon>Insecta</taxon>
        <taxon>Pterygota</taxon>
        <taxon>Neoptera</taxon>
        <taxon>Endopterygota</taxon>
        <taxon>Diptera</taxon>
        <taxon>Nematocera</taxon>
        <taxon>Culicoidea</taxon>
        <taxon>Culicidae</taxon>
        <taxon>Culicinae</taxon>
        <taxon>Culicini</taxon>
        <taxon>Culex</taxon>
        <taxon>Culex</taxon>
    </lineage>
</organism>
<dbReference type="FunFam" id="1.25.40.180:FF:000030">
    <property type="entry name" value="Regulator of nonsense transcripts UPF2"/>
    <property type="match status" value="1"/>
</dbReference>
<feature type="compositionally biased region" description="Acidic residues" evidence="3">
    <location>
        <begin position="910"/>
        <end position="935"/>
    </location>
</feature>
<dbReference type="InterPro" id="IPR016024">
    <property type="entry name" value="ARM-type_fold"/>
</dbReference>
<dbReference type="SMART" id="SM00543">
    <property type="entry name" value="MIF4G"/>
    <property type="match status" value="3"/>
</dbReference>
<feature type="region of interest" description="Disordered" evidence="3">
    <location>
        <begin position="1019"/>
        <end position="1042"/>
    </location>
</feature>
<dbReference type="InterPro" id="IPR007193">
    <property type="entry name" value="Upf2/Nmd2_C"/>
</dbReference>
<dbReference type="GO" id="GO:0000184">
    <property type="term" value="P:nuclear-transcribed mRNA catabolic process, nonsense-mediated decay"/>
    <property type="evidence" value="ECO:0007669"/>
    <property type="project" value="InterPro"/>
</dbReference>
<feature type="region of interest" description="Disordered" evidence="3">
    <location>
        <begin position="897"/>
        <end position="987"/>
    </location>
</feature>
<dbReference type="Pfam" id="PF04050">
    <property type="entry name" value="Upf2"/>
    <property type="match status" value="1"/>
</dbReference>
<dbReference type="PANTHER" id="PTHR12839:SF7">
    <property type="entry name" value="REGULATOR OF NONSENSE TRANSCRIPTS 2"/>
    <property type="match status" value="1"/>
</dbReference>
<dbReference type="GO" id="GO:0005737">
    <property type="term" value="C:cytoplasm"/>
    <property type="evidence" value="ECO:0007669"/>
    <property type="project" value="UniProtKB-SubCell"/>
</dbReference>
<feature type="compositionally biased region" description="Acidic residues" evidence="3">
    <location>
        <begin position="944"/>
        <end position="973"/>
    </location>
</feature>
<protein>
    <submittedName>
        <fullName evidence="5">Putative nonsense-mediated mrna decay 2 protein</fullName>
    </submittedName>
</protein>
<dbReference type="Pfam" id="PF02854">
    <property type="entry name" value="MIF4G"/>
    <property type="match status" value="3"/>
</dbReference>
<dbReference type="Gene3D" id="1.25.40.180">
    <property type="match status" value="3"/>
</dbReference>
<dbReference type="GO" id="GO:0035145">
    <property type="term" value="C:exon-exon junction complex"/>
    <property type="evidence" value="ECO:0007669"/>
    <property type="project" value="TreeGrafter"/>
</dbReference>
<name>A0A1Q3F5B3_CULTA</name>
<proteinExistence type="predicted"/>
<dbReference type="FunFam" id="1.25.40.180:FF:000092">
    <property type="entry name" value="SD07232p"/>
    <property type="match status" value="1"/>
</dbReference>
<dbReference type="FunFam" id="1.25.40.180:FF:000014">
    <property type="entry name" value="Putative regulator of nonsense transcripts 2"/>
    <property type="match status" value="1"/>
</dbReference>
<dbReference type="Gene3D" id="4.10.80.160">
    <property type="match status" value="1"/>
</dbReference>
<feature type="compositionally biased region" description="Pro residues" evidence="3">
    <location>
        <begin position="1"/>
        <end position="13"/>
    </location>
</feature>
<dbReference type="GO" id="GO:0003723">
    <property type="term" value="F:RNA binding"/>
    <property type="evidence" value="ECO:0007669"/>
    <property type="project" value="InterPro"/>
</dbReference>
<feature type="compositionally biased region" description="Polar residues" evidence="3">
    <location>
        <begin position="1110"/>
        <end position="1120"/>
    </location>
</feature>
<dbReference type="AlphaFoldDB" id="A0A1Q3F5B3"/>
<feature type="compositionally biased region" description="Basic and acidic residues" evidence="3">
    <location>
        <begin position="1031"/>
        <end position="1042"/>
    </location>
</feature>
<evidence type="ECO:0000256" key="2">
    <source>
        <dbReference type="ARBA" id="ARBA00022490"/>
    </source>
</evidence>
<feature type="compositionally biased region" description="Basic and acidic residues" evidence="3">
    <location>
        <begin position="1136"/>
        <end position="1145"/>
    </location>
</feature>
<feature type="region of interest" description="Disordered" evidence="3">
    <location>
        <begin position="1104"/>
        <end position="1145"/>
    </location>
</feature>
<comment type="subcellular location">
    <subcellularLocation>
        <location evidence="1">Cytoplasm</location>
    </subcellularLocation>
</comment>
<feature type="compositionally biased region" description="Basic residues" evidence="3">
    <location>
        <begin position="1124"/>
        <end position="1135"/>
    </location>
</feature>
<evidence type="ECO:0000313" key="5">
    <source>
        <dbReference type="EMBL" id="JAV22755.1"/>
    </source>
</evidence>
<dbReference type="InterPro" id="IPR003890">
    <property type="entry name" value="MIF4G-like_typ-3"/>
</dbReference>
<evidence type="ECO:0000259" key="4">
    <source>
        <dbReference type="SMART" id="SM00543"/>
    </source>
</evidence>
<feature type="domain" description="MIF4G" evidence="4">
    <location>
        <begin position="67"/>
        <end position="294"/>
    </location>
</feature>
<dbReference type="EMBL" id="GFDL01012290">
    <property type="protein sequence ID" value="JAV22755.1"/>
    <property type="molecule type" value="Transcribed_RNA"/>
</dbReference>
<dbReference type="PANTHER" id="PTHR12839">
    <property type="entry name" value="NONSENSE-MEDIATED MRNA DECAY PROTEIN 2 UP-FRAMESHIFT SUPPRESSOR 2"/>
    <property type="match status" value="1"/>
</dbReference>
<feature type="domain" description="MIF4G" evidence="4">
    <location>
        <begin position="648"/>
        <end position="865"/>
    </location>
</feature>
<keyword evidence="2" id="KW-0963">Cytoplasm</keyword>
<accession>A0A1Q3F5B3</accession>
<feature type="domain" description="MIF4G" evidence="4">
    <location>
        <begin position="444"/>
        <end position="633"/>
    </location>
</feature>
<feature type="region of interest" description="Disordered" evidence="3">
    <location>
        <begin position="1"/>
        <end position="29"/>
    </location>
</feature>
<dbReference type="InterPro" id="IPR039762">
    <property type="entry name" value="Nmd2/UPF2"/>
</dbReference>
<sequence>MEPAPQPDPPQPEAPATEESNEQERKELEDFVAEQTSKFEQKATLRSQNVTPERPPESFFTRCDSSLKKNTAFVKKLKQFTASQLEGLLKDMAGLNLTKYISEVSAAIVEAKLKMSDVGPALTLCSKLHQTYGDFSASLFENWQKVLHVKAGEKIGNPSKMRVDLRFYAELISVGIFTNKVGLPLLGACLTALISQDKEEHSNLSIILSFCRHCGDEYAGLVPRKMLELSKKHSVTIPGSNLLPCDKQQNLRNLLKDYYQTLFEHLKNEHKQLQYAEKSRRRMLESKGEVSNDKKEQIEMLQNNYDKLLSSTQTMADLLNENLPELTVEVEVCPTEGTVIDNIGDEQFANLDPWGDEDTRNFYVNLPDLRQFLPNYCGKKEEVLPDEPAITEEVLDMEEVEPDTEAEVELPPELAEAAAADADVEEPTTAPSTPHHHANREYFEAFIANMQNCVNTELIDSAAIDFLLNLNTKNNRKRIVKTLFGVQRTRLDLLPMYARFVAIVNLVSPDVAVDLSQMLKVDFKYQIKKKDQINIETKIKVVRYIGELVKFGIYNKIEALFCLKCLLHNFQHHHIEMTCAFLEVCGVYLYNCRDTRLRTNVYLEQMMRLKTNTTMDSRHAQQVDTAYYLVKQPEGMRIQRKVRPLIHTYIRHLVFEELNKSNVDKMIKLLRRLNWEDRDTHDYAVKCLAKAYSIRYHLIRSLADLVSGLSSYQEKAVVKVIDAVFEDIRAGLEIHDTKLAQRRIAMAKYLGELYNYRLVESGNVLNTLYSIISLGVSFSHEVPSDVDPPGSLFRLKLVCVLLDTCGQYFTSASSKKRLDYFLIFFQHYYWFKKSDPVFTSDTEKDLFPILIDHMYKECFKNLRPKLKLYTNYDAAKEAVEAIRKKLYPDLFNAKDDDTGTTGGLKPIQETDTDKEDTVTEDCTSEAFGDSEDEDDDKPRIARGEDDDELGDDLDDDDDEDDDGDDNDGIDADLEPLAKPEAPEKTLEDLEFEKEFERMATESFLERLKEPVKVNTKDIPVPITMRSSGTKKTYEQLQDKDKDKSDSVPFVLMVRGKGKQQQYKTFEAPSDSQLAIYLKDQEQKIKEENDSVKRLTLNITERLEEEDYQESLLQSQRTPASNKIRIAKPPKFKHPKGAPDVDAIFH</sequence>
<reference evidence="5" key="1">
    <citation type="submission" date="2017-01" db="EMBL/GenBank/DDBJ databases">
        <title>A deep insight into the sialotranscriptome of adult male and female Cluex tarsalis mosquitoes.</title>
        <authorList>
            <person name="Ribeiro J.M."/>
            <person name="Moreira F."/>
            <person name="Bernard K.A."/>
            <person name="Calvo E."/>
        </authorList>
    </citation>
    <scope>NUCLEOTIDE SEQUENCE</scope>
    <source>
        <strain evidence="5">Kern County</strain>
        <tissue evidence="5">Salivary glands</tissue>
    </source>
</reference>
<dbReference type="SUPFAM" id="SSF48371">
    <property type="entry name" value="ARM repeat"/>
    <property type="match status" value="3"/>
</dbReference>
<evidence type="ECO:0000256" key="1">
    <source>
        <dbReference type="ARBA" id="ARBA00004496"/>
    </source>
</evidence>